<dbReference type="Proteomes" id="UP000824005">
    <property type="component" value="Unassembled WGS sequence"/>
</dbReference>
<evidence type="ECO:0000313" key="3">
    <source>
        <dbReference type="Proteomes" id="UP000824005"/>
    </source>
</evidence>
<evidence type="ECO:0000259" key="1">
    <source>
        <dbReference type="PROSITE" id="PS51462"/>
    </source>
</evidence>
<dbReference type="AlphaFoldDB" id="A0A9D1YUB1"/>
<dbReference type="EMBL" id="DXDC01000081">
    <property type="protein sequence ID" value="HIY65175.1"/>
    <property type="molecule type" value="Genomic_DNA"/>
</dbReference>
<gene>
    <name evidence="2" type="ORF">H9830_02730</name>
</gene>
<accession>A0A9D1YUB1</accession>
<dbReference type="Gene3D" id="1.10.10.10">
    <property type="entry name" value="Winged helix-like DNA-binding domain superfamily/Winged helix DNA-binding domain"/>
    <property type="match status" value="1"/>
</dbReference>
<reference evidence="2" key="2">
    <citation type="submission" date="2021-04" db="EMBL/GenBank/DDBJ databases">
        <authorList>
            <person name="Gilroy R."/>
        </authorList>
    </citation>
    <scope>NUCLEOTIDE SEQUENCE</scope>
    <source>
        <strain evidence="2">ChiGjej1B1-98</strain>
    </source>
</reference>
<dbReference type="PANTHER" id="PTHR43736">
    <property type="entry name" value="ADP-RIBOSE PYROPHOSPHATASE"/>
    <property type="match status" value="1"/>
</dbReference>
<evidence type="ECO:0000313" key="2">
    <source>
        <dbReference type="EMBL" id="HIY65175.1"/>
    </source>
</evidence>
<dbReference type="Gene3D" id="3.90.79.10">
    <property type="entry name" value="Nucleoside Triphosphate Pyrophosphohydrolase"/>
    <property type="match status" value="1"/>
</dbReference>
<dbReference type="InterPro" id="IPR036388">
    <property type="entry name" value="WH-like_DNA-bd_sf"/>
</dbReference>
<name>A0A9D1YUB1_9MICO</name>
<dbReference type="InterPro" id="IPR036390">
    <property type="entry name" value="WH_DNA-bd_sf"/>
</dbReference>
<dbReference type="PROSITE" id="PS51462">
    <property type="entry name" value="NUDIX"/>
    <property type="match status" value="1"/>
</dbReference>
<sequence length="250" mass="27549">MSASERRQAPPAVAVSTVVFALHPPAGAFVGDDTGEFVEDPDGDAVTIWIPLVRRTRPPFEGTWALPGGPIEWNETLIDTALRNLLAAVGQEPGYLEQLYSFGGLERSAEAQRVVTIAYWALYSAHEDAESGAQAGSSDQNVAWFSADSLPRLAFDHADIVDYALQRLRLKTSYSTVAYRFLGEVFTLGQLRQVHEAVLGQRVDPANFRRQVLAQGHLVDTGETQKGTPFRPARLYRFRAGPDHEQRSTP</sequence>
<dbReference type="InterPro" id="IPR054105">
    <property type="entry name" value="WHD_NrtR"/>
</dbReference>
<feature type="domain" description="Nudix hydrolase" evidence="1">
    <location>
        <begin position="21"/>
        <end position="168"/>
    </location>
</feature>
<dbReference type="CDD" id="cd18873">
    <property type="entry name" value="NUDIX_NadM_like"/>
    <property type="match status" value="1"/>
</dbReference>
<organism evidence="2 3">
    <name type="scientific">Candidatus Agrococcus pullicola</name>
    <dbReference type="NCBI Taxonomy" id="2838429"/>
    <lineage>
        <taxon>Bacteria</taxon>
        <taxon>Bacillati</taxon>
        <taxon>Actinomycetota</taxon>
        <taxon>Actinomycetes</taxon>
        <taxon>Micrococcales</taxon>
        <taxon>Microbacteriaceae</taxon>
        <taxon>Agrococcus</taxon>
    </lineage>
</organism>
<reference evidence="2" key="1">
    <citation type="journal article" date="2021" name="PeerJ">
        <title>Extensive microbial diversity within the chicken gut microbiome revealed by metagenomics and culture.</title>
        <authorList>
            <person name="Gilroy R."/>
            <person name="Ravi A."/>
            <person name="Getino M."/>
            <person name="Pursley I."/>
            <person name="Horton D.L."/>
            <person name="Alikhan N.F."/>
            <person name="Baker D."/>
            <person name="Gharbi K."/>
            <person name="Hall N."/>
            <person name="Watson M."/>
            <person name="Adriaenssens E.M."/>
            <person name="Foster-Nyarko E."/>
            <person name="Jarju S."/>
            <person name="Secka A."/>
            <person name="Antonio M."/>
            <person name="Oren A."/>
            <person name="Chaudhuri R.R."/>
            <person name="La Ragione R."/>
            <person name="Hildebrand F."/>
            <person name="Pallen M.J."/>
        </authorList>
    </citation>
    <scope>NUCLEOTIDE SEQUENCE</scope>
    <source>
        <strain evidence="2">ChiGjej1B1-98</strain>
    </source>
</reference>
<dbReference type="SUPFAM" id="SSF55811">
    <property type="entry name" value="Nudix"/>
    <property type="match status" value="1"/>
</dbReference>
<dbReference type="PANTHER" id="PTHR43736:SF4">
    <property type="entry name" value="SLR1690 PROTEIN"/>
    <property type="match status" value="1"/>
</dbReference>
<protein>
    <submittedName>
        <fullName evidence="2">NUDIX domain-containing protein</fullName>
    </submittedName>
</protein>
<dbReference type="Pfam" id="PF21906">
    <property type="entry name" value="WHD_NrtR"/>
    <property type="match status" value="1"/>
</dbReference>
<proteinExistence type="predicted"/>
<dbReference type="InterPro" id="IPR000086">
    <property type="entry name" value="NUDIX_hydrolase_dom"/>
</dbReference>
<dbReference type="SUPFAM" id="SSF46785">
    <property type="entry name" value="Winged helix' DNA-binding domain"/>
    <property type="match status" value="1"/>
</dbReference>
<dbReference type="Pfam" id="PF00293">
    <property type="entry name" value="NUDIX"/>
    <property type="match status" value="1"/>
</dbReference>
<comment type="caution">
    <text evidence="2">The sequence shown here is derived from an EMBL/GenBank/DDBJ whole genome shotgun (WGS) entry which is preliminary data.</text>
</comment>
<dbReference type="InterPro" id="IPR015797">
    <property type="entry name" value="NUDIX_hydrolase-like_dom_sf"/>
</dbReference>